<dbReference type="EMBL" id="JAKJXP020000052">
    <property type="protein sequence ID" value="KAK7751247.1"/>
    <property type="molecule type" value="Genomic_DNA"/>
</dbReference>
<evidence type="ECO:0000313" key="6">
    <source>
        <dbReference type="EMBL" id="KAK7751247.1"/>
    </source>
</evidence>
<dbReference type="GO" id="GO:0044550">
    <property type="term" value="P:secondary metabolite biosynthetic process"/>
    <property type="evidence" value="ECO:0007669"/>
    <property type="project" value="TreeGrafter"/>
</dbReference>
<dbReference type="AlphaFoldDB" id="A0AAN9YQW2"/>
<proteinExistence type="inferred from homology"/>
<reference evidence="6 7" key="1">
    <citation type="submission" date="2024-02" db="EMBL/GenBank/DDBJ databases">
        <title>De novo assembly and annotation of 12 fungi associated with fruit tree decline syndrome in Ontario, Canada.</title>
        <authorList>
            <person name="Sulman M."/>
            <person name="Ellouze W."/>
            <person name="Ilyukhin E."/>
        </authorList>
    </citation>
    <scope>NUCLEOTIDE SEQUENCE [LARGE SCALE GENOMIC DNA]</scope>
    <source>
        <strain evidence="6 7">M11/M66-122</strain>
    </source>
</reference>
<evidence type="ECO:0000256" key="3">
    <source>
        <dbReference type="ARBA" id="ARBA00022827"/>
    </source>
</evidence>
<dbReference type="InterPro" id="IPR036188">
    <property type="entry name" value="FAD/NAD-bd_sf"/>
</dbReference>
<keyword evidence="3" id="KW-0274">FAD</keyword>
<organism evidence="6 7">
    <name type="scientific">Diatrype stigma</name>
    <dbReference type="NCBI Taxonomy" id="117547"/>
    <lineage>
        <taxon>Eukaryota</taxon>
        <taxon>Fungi</taxon>
        <taxon>Dikarya</taxon>
        <taxon>Ascomycota</taxon>
        <taxon>Pezizomycotina</taxon>
        <taxon>Sordariomycetes</taxon>
        <taxon>Xylariomycetidae</taxon>
        <taxon>Xylariales</taxon>
        <taxon>Diatrypaceae</taxon>
        <taxon>Diatrype</taxon>
    </lineage>
</organism>
<keyword evidence="2" id="KW-0285">Flavoprotein</keyword>
<accession>A0AAN9YQW2</accession>
<keyword evidence="7" id="KW-1185">Reference proteome</keyword>
<protein>
    <recommendedName>
        <fullName evidence="8">FAD-binding domain-containing protein</fullName>
    </recommendedName>
</protein>
<keyword evidence="4" id="KW-0560">Oxidoreductase</keyword>
<feature type="region of interest" description="Disordered" evidence="5">
    <location>
        <begin position="290"/>
        <end position="321"/>
    </location>
</feature>
<dbReference type="PRINTS" id="PR00420">
    <property type="entry name" value="RNGMNOXGNASE"/>
</dbReference>
<name>A0AAN9YQW2_9PEZI</name>
<dbReference type="InterPro" id="IPR051104">
    <property type="entry name" value="FAD_monoxygenase"/>
</dbReference>
<comment type="caution">
    <text evidence="6">The sequence shown here is derived from an EMBL/GenBank/DDBJ whole genome shotgun (WGS) entry which is preliminary data.</text>
</comment>
<gene>
    <name evidence="6" type="ORF">SLS62_006792</name>
</gene>
<dbReference type="Proteomes" id="UP001320420">
    <property type="component" value="Unassembled WGS sequence"/>
</dbReference>
<dbReference type="PANTHER" id="PTHR46720">
    <property type="entry name" value="HYDROXYLASE, PUTATIVE (AFU_ORTHOLOGUE AFUA_3G01460)-RELATED"/>
    <property type="match status" value="1"/>
</dbReference>
<evidence type="ECO:0000256" key="5">
    <source>
        <dbReference type="SAM" id="MobiDB-lite"/>
    </source>
</evidence>
<sequence>MSGNGNGESRRPRIRVAIAGGGIAGLALAVGLAKKQPHAIEVRVYEAAAAYRDVGAGMALHRNAIGAMGLVGPELARAYFGAALDMGEDAGTVMATEVFLAQGPHRGQRVAELGRAAGRKTVSRADLLAAFLALVPPECVCFGKRLVGVEERPVHIDDDDDDGAGKEGKEEEAAVRLRFQDGSHAEADCLLGADGIHSFVRRHLLGADHPATSPKNHDGWQIYRVMVSAEEARRHINPKWTQHVPILLGARGHVNCIPLNKGTRLSAGVAVRRGSGGGGGGAGAAAAAIITTSRSPRDLDDNDGKNSSESRRGDRQPLPLDPALYADYTEEAQQIIRLVARGDTSASWALSDHDHAPCYARRGSAVAILGDAAHAALPFAGNGAAQALEDAAVLDCLFGAVVGADDDGGHRRRRKAMMIEDVLLAYDHVRRPRSQAVVDIARKFGRIYAYAEDGSK</sequence>
<comment type="similarity">
    <text evidence="1">Belongs to the paxM FAD-dependent monooxygenase family.</text>
</comment>
<feature type="compositionally biased region" description="Basic and acidic residues" evidence="5">
    <location>
        <begin position="295"/>
        <end position="315"/>
    </location>
</feature>
<dbReference type="SUPFAM" id="SSF51905">
    <property type="entry name" value="FAD/NAD(P)-binding domain"/>
    <property type="match status" value="1"/>
</dbReference>
<evidence type="ECO:0000256" key="4">
    <source>
        <dbReference type="ARBA" id="ARBA00023002"/>
    </source>
</evidence>
<dbReference type="PANTHER" id="PTHR46720:SF3">
    <property type="entry name" value="FAD-BINDING DOMAIN-CONTAINING PROTEIN-RELATED"/>
    <property type="match status" value="1"/>
</dbReference>
<evidence type="ECO:0000256" key="1">
    <source>
        <dbReference type="ARBA" id="ARBA00007992"/>
    </source>
</evidence>
<evidence type="ECO:0008006" key="8">
    <source>
        <dbReference type="Google" id="ProtNLM"/>
    </source>
</evidence>
<dbReference type="GO" id="GO:0016491">
    <property type="term" value="F:oxidoreductase activity"/>
    <property type="evidence" value="ECO:0007669"/>
    <property type="project" value="UniProtKB-KW"/>
</dbReference>
<dbReference type="Gene3D" id="3.50.50.60">
    <property type="entry name" value="FAD/NAD(P)-binding domain"/>
    <property type="match status" value="1"/>
</dbReference>
<evidence type="ECO:0000313" key="7">
    <source>
        <dbReference type="Proteomes" id="UP001320420"/>
    </source>
</evidence>
<evidence type="ECO:0000256" key="2">
    <source>
        <dbReference type="ARBA" id="ARBA00022630"/>
    </source>
</evidence>